<keyword evidence="2" id="KW-0378">Hydrolase</keyword>
<dbReference type="Gene3D" id="3.40.50.1110">
    <property type="entry name" value="SGNH hydrolase"/>
    <property type="match status" value="1"/>
</dbReference>
<dbReference type="Proteomes" id="UP001597115">
    <property type="component" value="Unassembled WGS sequence"/>
</dbReference>
<dbReference type="SUPFAM" id="SSF52266">
    <property type="entry name" value="SGNH hydrolase"/>
    <property type="match status" value="1"/>
</dbReference>
<feature type="domain" description="SGNH hydrolase-type esterase" evidence="1">
    <location>
        <begin position="50"/>
        <end position="217"/>
    </location>
</feature>
<evidence type="ECO:0000313" key="2">
    <source>
        <dbReference type="EMBL" id="MFD1610304.1"/>
    </source>
</evidence>
<sequence length="232" mass="24468">MRWRWAAAALGGLAVAIAAGDYIQGKRQLAKVQALPLPPTTVGAGLLVIGDSRVAQWPADLIPDRGVAVGFPGAAAISIAAVAPQIYARTRPRRVVIQAGFNDASAAAFAFGKEREAIVEAAAKAVTRMAIDARTAGAHDVVILTVAPAIQPELSRRLLYGGRHDAAVSAMNQQLGKIDVDGVTILDVEPFLRGTTGRLDPLYKTDSAHWSAAAYRRISQALVEVLDARSMD</sequence>
<dbReference type="InterPro" id="IPR036514">
    <property type="entry name" value="SGNH_hydro_sf"/>
</dbReference>
<evidence type="ECO:0000259" key="1">
    <source>
        <dbReference type="Pfam" id="PF13472"/>
    </source>
</evidence>
<dbReference type="RefSeq" id="WP_380885855.1">
    <property type="nucleotide sequence ID" value="NZ_JBHUDY010000001.1"/>
</dbReference>
<dbReference type="GO" id="GO:0016787">
    <property type="term" value="F:hydrolase activity"/>
    <property type="evidence" value="ECO:0007669"/>
    <property type="project" value="UniProtKB-KW"/>
</dbReference>
<dbReference type="InterPro" id="IPR013830">
    <property type="entry name" value="SGNH_hydro"/>
</dbReference>
<name>A0ABW4HXF2_9SPHN</name>
<dbReference type="Pfam" id="PF13472">
    <property type="entry name" value="Lipase_GDSL_2"/>
    <property type="match status" value="1"/>
</dbReference>
<accession>A0ABW4HXF2</accession>
<gene>
    <name evidence="2" type="ORF">ACFSCW_00655</name>
</gene>
<protein>
    <submittedName>
        <fullName evidence="2">SGNH/GDSL hydrolase family protein</fullName>
    </submittedName>
</protein>
<reference evidence="3" key="1">
    <citation type="journal article" date="2019" name="Int. J. Syst. Evol. Microbiol.">
        <title>The Global Catalogue of Microorganisms (GCM) 10K type strain sequencing project: providing services to taxonomists for standard genome sequencing and annotation.</title>
        <authorList>
            <consortium name="The Broad Institute Genomics Platform"/>
            <consortium name="The Broad Institute Genome Sequencing Center for Infectious Disease"/>
            <person name="Wu L."/>
            <person name="Ma J."/>
        </authorList>
    </citation>
    <scope>NUCLEOTIDE SEQUENCE [LARGE SCALE GENOMIC DNA]</scope>
    <source>
        <strain evidence="3">CGMCC 1.16275</strain>
    </source>
</reference>
<proteinExistence type="predicted"/>
<comment type="caution">
    <text evidence="2">The sequence shown here is derived from an EMBL/GenBank/DDBJ whole genome shotgun (WGS) entry which is preliminary data.</text>
</comment>
<dbReference type="EMBL" id="JBHUDY010000001">
    <property type="protein sequence ID" value="MFD1610304.1"/>
    <property type="molecule type" value="Genomic_DNA"/>
</dbReference>
<keyword evidence="3" id="KW-1185">Reference proteome</keyword>
<evidence type="ECO:0000313" key="3">
    <source>
        <dbReference type="Proteomes" id="UP001597115"/>
    </source>
</evidence>
<organism evidence="2 3">
    <name type="scientific">Sphingomonas tabacisoli</name>
    <dbReference type="NCBI Taxonomy" id="2249466"/>
    <lineage>
        <taxon>Bacteria</taxon>
        <taxon>Pseudomonadati</taxon>
        <taxon>Pseudomonadota</taxon>
        <taxon>Alphaproteobacteria</taxon>
        <taxon>Sphingomonadales</taxon>
        <taxon>Sphingomonadaceae</taxon>
        <taxon>Sphingomonas</taxon>
    </lineage>
</organism>